<reference evidence="1 2" key="1">
    <citation type="submission" date="2015-04" db="EMBL/GenBank/DDBJ databases">
        <authorList>
            <person name="Syromyatnikov M.Y."/>
            <person name="Popov V.N."/>
        </authorList>
    </citation>
    <scope>NUCLEOTIDE SEQUENCE [LARGE SCALE GENOMIC DNA]</scope>
    <source>
        <strain evidence="1 2">CECT 5292</strain>
    </source>
</reference>
<accession>A0A0U1NL30</accession>
<name>A0A0U1NL30_9RHOB</name>
<evidence type="ECO:0000313" key="1">
    <source>
        <dbReference type="EMBL" id="CRK75424.1"/>
    </source>
</evidence>
<organism evidence="1 2">
    <name type="scientific">Nereida ignava</name>
    <dbReference type="NCBI Taxonomy" id="282199"/>
    <lineage>
        <taxon>Bacteria</taxon>
        <taxon>Pseudomonadati</taxon>
        <taxon>Pseudomonadota</taxon>
        <taxon>Alphaproteobacteria</taxon>
        <taxon>Rhodobacterales</taxon>
        <taxon>Roseobacteraceae</taxon>
        <taxon>Nereida</taxon>
    </lineage>
</organism>
<dbReference type="AlphaFoldDB" id="A0A0U1NL30"/>
<dbReference type="Proteomes" id="UP000048949">
    <property type="component" value="Unassembled WGS sequence"/>
</dbReference>
<evidence type="ECO:0000313" key="2">
    <source>
        <dbReference type="Proteomes" id="UP000048949"/>
    </source>
</evidence>
<keyword evidence="2" id="KW-1185">Reference proteome</keyword>
<dbReference type="RefSeq" id="WP_158441650.1">
    <property type="nucleotide sequence ID" value="NZ_CBFHGK010000005.1"/>
</dbReference>
<sequence>MFESTTSEITRNAMQIAHEERAIAFRQFWAWMLNRFNEPALRTTQASAT</sequence>
<dbReference type="EMBL" id="CVQV01000006">
    <property type="protein sequence ID" value="CRK75424.1"/>
    <property type="molecule type" value="Genomic_DNA"/>
</dbReference>
<proteinExistence type="predicted"/>
<gene>
    <name evidence="1" type="ORF">NIG5292_01471</name>
</gene>
<protein>
    <submittedName>
        <fullName evidence="1">Uncharacterized protein</fullName>
    </submittedName>
</protein>